<proteinExistence type="predicted"/>
<dbReference type="Proteomes" id="UP000184611">
    <property type="component" value="Unassembled WGS sequence"/>
</dbReference>
<dbReference type="GO" id="GO:0005509">
    <property type="term" value="F:calcium ion binding"/>
    <property type="evidence" value="ECO:0007669"/>
    <property type="project" value="InterPro"/>
</dbReference>
<dbReference type="EMBL" id="FRYK01000002">
    <property type="protein sequence ID" value="SHO72966.1"/>
    <property type="molecule type" value="Genomic_DNA"/>
</dbReference>
<dbReference type="GO" id="GO:0003755">
    <property type="term" value="F:peptidyl-prolyl cis-trans isomerase activity"/>
    <property type="evidence" value="ECO:0007669"/>
    <property type="project" value="InterPro"/>
</dbReference>
<sequence>MRSLLKIIFFTTFFSFLTSCRPDDNTTVIENRPFPEVYEEDETEIVNYLKTNYIEFDADNNATVTKIPEGGTQTSIWDQYSPDGGLTFPSITVKNDARVSLATDGRVDDEVDYKLFYIKLNQGGGVTPKSVDSTLVAYRGWNMSNVVFDENQSGTWFSYPNPNSSISGFRQILKEISTEVSNTVNPDGSVTRNDFGNIIVFIPSGLAYFSASRTNIPAYSPIVFQIKLFSVRERDHDGDKVLSKYEDLNNDNDYFNDDTDGDKIPDFLDMDDDADGFLTKREIQINTNGVITYYPFDLIPTCPNSSMKKHLDSSCN</sequence>
<dbReference type="InterPro" id="IPR028974">
    <property type="entry name" value="TSP_type-3_rpt"/>
</dbReference>
<organism evidence="1 2">
    <name type="scientific">Flavobacterium cucumis</name>
    <dbReference type="NCBI Taxonomy" id="416016"/>
    <lineage>
        <taxon>Bacteria</taxon>
        <taxon>Pseudomonadati</taxon>
        <taxon>Bacteroidota</taxon>
        <taxon>Flavobacteriia</taxon>
        <taxon>Flavobacteriales</taxon>
        <taxon>Flavobacteriaceae</taxon>
        <taxon>Flavobacterium</taxon>
    </lineage>
</organism>
<gene>
    <name evidence="1" type="ORF">SAMN05443547_1312</name>
</gene>
<dbReference type="PROSITE" id="PS51257">
    <property type="entry name" value="PROKAR_LIPOPROTEIN"/>
    <property type="match status" value="1"/>
</dbReference>
<dbReference type="OrthoDB" id="1424215at2"/>
<accession>A0A1M7ZVT0</accession>
<keyword evidence="2" id="KW-1185">Reference proteome</keyword>
<evidence type="ECO:0000313" key="2">
    <source>
        <dbReference type="Proteomes" id="UP000184611"/>
    </source>
</evidence>
<dbReference type="SUPFAM" id="SSF54534">
    <property type="entry name" value="FKBP-like"/>
    <property type="match status" value="1"/>
</dbReference>
<dbReference type="STRING" id="416016.SAMN05443547_1312"/>
<dbReference type="InterPro" id="IPR046357">
    <property type="entry name" value="PPIase_dom_sf"/>
</dbReference>
<evidence type="ECO:0000313" key="1">
    <source>
        <dbReference type="EMBL" id="SHO72966.1"/>
    </source>
</evidence>
<dbReference type="Gene3D" id="3.10.50.40">
    <property type="match status" value="1"/>
</dbReference>
<dbReference type="SUPFAM" id="SSF103647">
    <property type="entry name" value="TSP type-3 repeat"/>
    <property type="match status" value="1"/>
</dbReference>
<reference evidence="2" key="1">
    <citation type="submission" date="2016-12" db="EMBL/GenBank/DDBJ databases">
        <authorList>
            <person name="Varghese N."/>
            <person name="Submissions S."/>
        </authorList>
    </citation>
    <scope>NUCLEOTIDE SEQUENCE [LARGE SCALE GENOMIC DNA]</scope>
    <source>
        <strain evidence="2">DSM 18830</strain>
    </source>
</reference>
<name>A0A1M7ZVT0_9FLAO</name>
<protein>
    <submittedName>
        <fullName evidence="1">Uncharacterized protein</fullName>
    </submittedName>
</protein>
<dbReference type="AlphaFoldDB" id="A0A1M7ZVT0"/>
<dbReference type="RefSeq" id="WP_073582673.1">
    <property type="nucleotide sequence ID" value="NZ_CBCSEA010000004.1"/>
</dbReference>